<evidence type="ECO:0000256" key="1">
    <source>
        <dbReference type="SAM" id="SignalP"/>
    </source>
</evidence>
<gene>
    <name evidence="3" type="ORF">Hsar01_03849</name>
</gene>
<comment type="caution">
    <text evidence="3">The sequence shown here is derived from an EMBL/GenBank/DDBJ whole genome shotgun (WGS) entry which is preliminary data.</text>
</comment>
<evidence type="ECO:0000313" key="3">
    <source>
        <dbReference type="EMBL" id="GAA5484604.1"/>
    </source>
</evidence>
<evidence type="ECO:0000313" key="4">
    <source>
        <dbReference type="Proteomes" id="UP001476282"/>
    </source>
</evidence>
<dbReference type="EMBL" id="BAABRI010000029">
    <property type="protein sequence ID" value="GAA5484604.1"/>
    <property type="molecule type" value="Genomic_DNA"/>
</dbReference>
<dbReference type="PANTHER" id="PTHR36919">
    <property type="entry name" value="BLR1215 PROTEIN"/>
    <property type="match status" value="1"/>
</dbReference>
<protein>
    <recommendedName>
        <fullName evidence="2">DUF2147 domain-containing protein</fullName>
    </recommendedName>
</protein>
<feature type="chain" id="PRO_5047403099" description="DUF2147 domain-containing protein" evidence="1">
    <location>
        <begin position="19"/>
        <end position="134"/>
    </location>
</feature>
<dbReference type="RefSeq" id="WP_353568708.1">
    <property type="nucleotide sequence ID" value="NZ_BAABRI010000029.1"/>
</dbReference>
<reference evidence="3 4" key="1">
    <citation type="submission" date="2024-02" db="EMBL/GenBank/DDBJ databases">
        <title>Haloferula sargassicola NBRC 104335.</title>
        <authorList>
            <person name="Ichikawa N."/>
            <person name="Katano-Makiyama Y."/>
            <person name="Hidaka K."/>
        </authorList>
    </citation>
    <scope>NUCLEOTIDE SEQUENCE [LARGE SCALE GENOMIC DNA]</scope>
    <source>
        <strain evidence="3 4">NBRC 104335</strain>
    </source>
</reference>
<sequence>MKTLLLGLLAAVILPLHADPIEGLWKKDDGQATIRLTIENGKLTGRLTSVADKSRTTDTHNPDASKRSRKLIGLTIVQGFWKDGDKWTGGTVYDSSRGKTYQGNIWLEGADTLKMRGYLGVSALGRTATWKRIP</sequence>
<feature type="signal peptide" evidence="1">
    <location>
        <begin position="1"/>
        <end position="18"/>
    </location>
</feature>
<keyword evidence="4" id="KW-1185">Reference proteome</keyword>
<dbReference type="InterPro" id="IPR019223">
    <property type="entry name" value="DUF2147"/>
</dbReference>
<feature type="domain" description="DUF2147" evidence="2">
    <location>
        <begin position="23"/>
        <end position="132"/>
    </location>
</feature>
<proteinExistence type="predicted"/>
<dbReference type="Proteomes" id="UP001476282">
    <property type="component" value="Unassembled WGS sequence"/>
</dbReference>
<dbReference type="Gene3D" id="2.40.128.520">
    <property type="match status" value="1"/>
</dbReference>
<dbReference type="PANTHER" id="PTHR36919:SF2">
    <property type="entry name" value="BLL6627 PROTEIN"/>
    <property type="match status" value="1"/>
</dbReference>
<evidence type="ECO:0000259" key="2">
    <source>
        <dbReference type="Pfam" id="PF09917"/>
    </source>
</evidence>
<dbReference type="Pfam" id="PF09917">
    <property type="entry name" value="DUF2147"/>
    <property type="match status" value="1"/>
</dbReference>
<name>A0ABP9UX25_9BACT</name>
<accession>A0ABP9UX25</accession>
<keyword evidence="1" id="KW-0732">Signal</keyword>
<organism evidence="3 4">
    <name type="scientific">Haloferula sargassicola</name>
    <dbReference type="NCBI Taxonomy" id="490096"/>
    <lineage>
        <taxon>Bacteria</taxon>
        <taxon>Pseudomonadati</taxon>
        <taxon>Verrucomicrobiota</taxon>
        <taxon>Verrucomicrobiia</taxon>
        <taxon>Verrucomicrobiales</taxon>
        <taxon>Verrucomicrobiaceae</taxon>
        <taxon>Haloferula</taxon>
    </lineage>
</organism>